<dbReference type="InterPro" id="IPR001619">
    <property type="entry name" value="Sec1-like"/>
</dbReference>
<comment type="caution">
    <text evidence="3">The sequence shown here is derived from an EMBL/GenBank/DDBJ whole genome shotgun (WGS) entry which is preliminary data.</text>
</comment>
<dbReference type="EMBL" id="CAKOGP040002313">
    <property type="protein sequence ID" value="CAJ1966915.1"/>
    <property type="molecule type" value="Genomic_DNA"/>
</dbReference>
<name>A0AAD2JNH7_9STRA</name>
<dbReference type="InterPro" id="IPR027482">
    <property type="entry name" value="Sec1-like_dom2"/>
</dbReference>
<keyword evidence="4" id="KW-1185">Reference proteome</keyword>
<dbReference type="Gene3D" id="3.40.50.1910">
    <property type="match status" value="1"/>
</dbReference>
<dbReference type="InterPro" id="IPR043127">
    <property type="entry name" value="Sec-1-like_dom3a"/>
</dbReference>
<dbReference type="PANTHER" id="PTHR11679">
    <property type="entry name" value="VESICLE PROTEIN SORTING-ASSOCIATED"/>
    <property type="match status" value="1"/>
</dbReference>
<protein>
    <recommendedName>
        <fullName evidence="5">Syntaxin-binding protein 1</fullName>
    </recommendedName>
</protein>
<feature type="compositionally biased region" description="Low complexity" evidence="2">
    <location>
        <begin position="11"/>
        <end position="24"/>
    </location>
</feature>
<feature type="compositionally biased region" description="Low complexity" evidence="2">
    <location>
        <begin position="589"/>
        <end position="612"/>
    </location>
</feature>
<evidence type="ECO:0000313" key="3">
    <source>
        <dbReference type="EMBL" id="CAJ1966915.1"/>
    </source>
</evidence>
<dbReference type="Gene3D" id="3.90.830.10">
    <property type="entry name" value="Syntaxin Binding Protein 1, Chain A, domain 2"/>
    <property type="match status" value="1"/>
</dbReference>
<dbReference type="Pfam" id="PF00995">
    <property type="entry name" value="Sec1"/>
    <property type="match status" value="1"/>
</dbReference>
<evidence type="ECO:0000313" key="4">
    <source>
        <dbReference type="Proteomes" id="UP001295423"/>
    </source>
</evidence>
<proteinExistence type="inferred from homology"/>
<feature type="region of interest" description="Disordered" evidence="2">
    <location>
        <begin position="1"/>
        <end position="44"/>
    </location>
</feature>
<evidence type="ECO:0000256" key="1">
    <source>
        <dbReference type="ARBA" id="ARBA00009884"/>
    </source>
</evidence>
<accession>A0AAD2JNH7</accession>
<dbReference type="PIRSF" id="PIRSF005715">
    <property type="entry name" value="VPS45_Sec1"/>
    <property type="match status" value="1"/>
</dbReference>
<feature type="compositionally biased region" description="Basic residues" evidence="2">
    <location>
        <begin position="25"/>
        <end position="36"/>
    </location>
</feature>
<dbReference type="InterPro" id="IPR043154">
    <property type="entry name" value="Sec-1-like_dom1"/>
</dbReference>
<dbReference type="InterPro" id="IPR036045">
    <property type="entry name" value="Sec1-like_sf"/>
</dbReference>
<evidence type="ECO:0000256" key="2">
    <source>
        <dbReference type="SAM" id="MobiDB-lite"/>
    </source>
</evidence>
<feature type="region of interest" description="Disordered" evidence="2">
    <location>
        <begin position="584"/>
        <end position="615"/>
    </location>
</feature>
<gene>
    <name evidence="3" type="ORF">CYCCA115_LOCUS22501</name>
</gene>
<evidence type="ECO:0008006" key="5">
    <source>
        <dbReference type="Google" id="ProtNLM"/>
    </source>
</evidence>
<feature type="compositionally biased region" description="Basic residues" evidence="2">
    <location>
        <begin position="1"/>
        <end position="10"/>
    </location>
</feature>
<comment type="similarity">
    <text evidence="1">Belongs to the STXBP/unc-18/SEC1 family.</text>
</comment>
<dbReference type="SUPFAM" id="SSF56815">
    <property type="entry name" value="Sec1/munc18-like (SM) proteins"/>
    <property type="match status" value="1"/>
</dbReference>
<dbReference type="Gene3D" id="3.40.50.2060">
    <property type="match status" value="1"/>
</dbReference>
<feature type="region of interest" description="Disordered" evidence="2">
    <location>
        <begin position="514"/>
        <end position="548"/>
    </location>
</feature>
<reference evidence="3" key="1">
    <citation type="submission" date="2023-08" db="EMBL/GenBank/DDBJ databases">
        <authorList>
            <person name="Audoor S."/>
            <person name="Bilcke G."/>
        </authorList>
    </citation>
    <scope>NUCLEOTIDE SEQUENCE</scope>
</reference>
<sequence>MSSARTKKGASARAGAGAGAASARAGKKEKKTKAKKGAAALDASGSTHGEYNQLGLLEVVQQRFLKDVFDNAKAGHSGWKILIVDDPSMKVISATVGMYDIMERQISLVESLDKKRAPFKDMAAIYILSPTIESVEKLVADYQDKSKLLYGDSAFVYFLGPVPKQLLEMVTQCKQLVKRLKALSEINVDFLVKEDRAFKLDVDAEFSQYYAGKAGKEAETAIAEKLVTLCASLNEYPYIRYNQSSGPCTSLATKFKKKMDKFVSKNPNWWYHGSGKSGKQSTELERSTILLLDRASDCLTPLMHDFTYQAMVQDLLEIDGDKITVNVESADNPDDYDAKDVLLNDKDKLWVELRSKHIAEVIEILSTRISETVNSGSGNALGGSGKDVSLTELASALKALPEYREVMAKLSQHMHISRECMDKFSAEGLIDLSEIEQTLATGVDEDGDKVDTDDLVGMVEQSLLRMNDSQSRLRLVLIAIVGLGKKLSDRDRLLRAAKLDRDQMLALDSVEKLSAGGGTPMERKKKKKGGGGLFSKFKGGTDDEEEESEYASSRYVPILKDILDDLVANTLSLDDFPSVVPMPPSATVASGSKSARSARSAKPSARAKGASKWGKGDAKAGAEAIAFTGSRNLVFMLGGLAYSEMKVARKVMEKESREIIIGSTDFMNPEDFTNALQTLN</sequence>
<dbReference type="AlphaFoldDB" id="A0AAD2JNH7"/>
<dbReference type="Proteomes" id="UP001295423">
    <property type="component" value="Unassembled WGS sequence"/>
</dbReference>
<dbReference type="GO" id="GO:0016192">
    <property type="term" value="P:vesicle-mediated transport"/>
    <property type="evidence" value="ECO:0007669"/>
    <property type="project" value="InterPro"/>
</dbReference>
<organism evidence="3 4">
    <name type="scientific">Cylindrotheca closterium</name>
    <dbReference type="NCBI Taxonomy" id="2856"/>
    <lineage>
        <taxon>Eukaryota</taxon>
        <taxon>Sar</taxon>
        <taxon>Stramenopiles</taxon>
        <taxon>Ochrophyta</taxon>
        <taxon>Bacillariophyta</taxon>
        <taxon>Bacillariophyceae</taxon>
        <taxon>Bacillariophycidae</taxon>
        <taxon>Bacillariales</taxon>
        <taxon>Bacillariaceae</taxon>
        <taxon>Cylindrotheca</taxon>
    </lineage>
</organism>
<dbReference type="Gene3D" id="1.25.40.60">
    <property type="match status" value="1"/>
</dbReference>